<evidence type="ECO:0000313" key="3">
    <source>
        <dbReference type="Proteomes" id="UP000722485"/>
    </source>
</evidence>
<gene>
    <name evidence="2" type="ORF">G7Z17_g163</name>
</gene>
<feature type="compositionally biased region" description="Polar residues" evidence="1">
    <location>
        <begin position="51"/>
        <end position="74"/>
    </location>
</feature>
<comment type="caution">
    <text evidence="2">The sequence shown here is derived from an EMBL/GenBank/DDBJ whole genome shotgun (WGS) entry which is preliminary data.</text>
</comment>
<organism evidence="2 3">
    <name type="scientific">Cylindrodendrum hubeiense</name>
    <dbReference type="NCBI Taxonomy" id="595255"/>
    <lineage>
        <taxon>Eukaryota</taxon>
        <taxon>Fungi</taxon>
        <taxon>Dikarya</taxon>
        <taxon>Ascomycota</taxon>
        <taxon>Pezizomycotina</taxon>
        <taxon>Sordariomycetes</taxon>
        <taxon>Hypocreomycetidae</taxon>
        <taxon>Hypocreales</taxon>
        <taxon>Nectriaceae</taxon>
        <taxon>Cylindrodendrum</taxon>
    </lineage>
</organism>
<feature type="region of interest" description="Disordered" evidence="1">
    <location>
        <begin position="1"/>
        <end position="37"/>
    </location>
</feature>
<sequence length="131" mass="13750">MANIRKPAGNDTMQNGNPEVHNAAAEPTSNPVSVSPRQQLIAIIEAVESQPEWSTTAQGMESSLTSDSSITETGALTVKNVKLKRNSEPIPSGSSKKRTEKDTEASWDNLSGKESGLDEDSGLSSGAHDAG</sequence>
<dbReference type="OrthoDB" id="10427163at2759"/>
<feature type="compositionally biased region" description="Polar residues" evidence="1">
    <location>
        <begin position="27"/>
        <end position="37"/>
    </location>
</feature>
<accession>A0A9P5HM44</accession>
<keyword evidence="3" id="KW-1185">Reference proteome</keyword>
<dbReference type="EMBL" id="JAANBB010000001">
    <property type="protein sequence ID" value="KAF7558148.1"/>
    <property type="molecule type" value="Genomic_DNA"/>
</dbReference>
<dbReference type="Proteomes" id="UP000722485">
    <property type="component" value="Unassembled WGS sequence"/>
</dbReference>
<evidence type="ECO:0000313" key="2">
    <source>
        <dbReference type="EMBL" id="KAF7558148.1"/>
    </source>
</evidence>
<proteinExistence type="predicted"/>
<reference evidence="2" key="1">
    <citation type="submission" date="2020-03" db="EMBL/GenBank/DDBJ databases">
        <title>Draft Genome Sequence of Cylindrodendrum hubeiense.</title>
        <authorList>
            <person name="Buettner E."/>
            <person name="Kellner H."/>
        </authorList>
    </citation>
    <scope>NUCLEOTIDE SEQUENCE</scope>
    <source>
        <strain evidence="2">IHI 201604</strain>
    </source>
</reference>
<evidence type="ECO:0000256" key="1">
    <source>
        <dbReference type="SAM" id="MobiDB-lite"/>
    </source>
</evidence>
<protein>
    <submittedName>
        <fullName evidence="2">Uncharacterized protein</fullName>
    </submittedName>
</protein>
<feature type="compositionally biased region" description="Low complexity" evidence="1">
    <location>
        <begin position="122"/>
        <end position="131"/>
    </location>
</feature>
<name>A0A9P5HM44_9HYPO</name>
<dbReference type="AlphaFoldDB" id="A0A9P5HM44"/>
<feature type="region of interest" description="Disordered" evidence="1">
    <location>
        <begin position="50"/>
        <end position="131"/>
    </location>
</feature>